<keyword evidence="2" id="KW-1185">Reference proteome</keyword>
<evidence type="ECO:0000313" key="2">
    <source>
        <dbReference type="Proteomes" id="UP000620104"/>
    </source>
</evidence>
<protein>
    <submittedName>
        <fullName evidence="1">Uncharacterized protein</fullName>
    </submittedName>
</protein>
<comment type="caution">
    <text evidence="1">The sequence shown here is derived from an EMBL/GenBank/DDBJ whole genome shotgun (WGS) entry which is preliminary data.</text>
</comment>
<dbReference type="Proteomes" id="UP000620104">
    <property type="component" value="Unassembled WGS sequence"/>
</dbReference>
<evidence type="ECO:0000313" key="1">
    <source>
        <dbReference type="EMBL" id="GHJ88000.1"/>
    </source>
</evidence>
<dbReference type="AlphaFoldDB" id="A0A8H3YFR4"/>
<sequence length="252" mass="28775">MLIAQSLRLIKTSYTPNYLHNSQAMTDSRGDSESLKIEAMTGLLERMLETLDQITGCLKGFGAEENLSKRWMSELRCFRGFATPEMMVRIIKSDPRVSGEFFSCAYSLFATPVSRVCRRPPHLLSFIRQYIRSHDIEDAEPKVREFDEYCDIALAQWRTIEEALNVTASEIKEGKEGFVVLQIRGTFRKEDEDSIEQASTANETHGSCTWTLHFPTHIYLRDFAKERSVSCVWSHHISQSPSVSALSLLYSS</sequence>
<reference evidence="1" key="1">
    <citation type="submission" date="2020-07" db="EMBL/GenBank/DDBJ databases">
        <title>Draft Genome Sequence of a Deep-Sea Yeast, Naganishia (Cryptococcus) liquefaciens strain N6.</title>
        <authorList>
            <person name="Han Y.W."/>
            <person name="Kajitani R."/>
            <person name="Morimoto H."/>
            <person name="Parhat M."/>
            <person name="Tsubouchi H."/>
            <person name="Bakenova O."/>
            <person name="Ogata M."/>
            <person name="Argunhan B."/>
            <person name="Aoki R."/>
            <person name="Kajiwara S."/>
            <person name="Itoh T."/>
            <person name="Iwasaki H."/>
        </authorList>
    </citation>
    <scope>NUCLEOTIDE SEQUENCE</scope>
    <source>
        <strain evidence="1">N6</strain>
    </source>
</reference>
<gene>
    <name evidence="1" type="ORF">NliqN6_4402</name>
</gene>
<organism evidence="1 2">
    <name type="scientific">Naganishia liquefaciens</name>
    <dbReference type="NCBI Taxonomy" id="104408"/>
    <lineage>
        <taxon>Eukaryota</taxon>
        <taxon>Fungi</taxon>
        <taxon>Dikarya</taxon>
        <taxon>Basidiomycota</taxon>
        <taxon>Agaricomycotina</taxon>
        <taxon>Tremellomycetes</taxon>
        <taxon>Filobasidiales</taxon>
        <taxon>Filobasidiaceae</taxon>
        <taxon>Naganishia</taxon>
    </lineage>
</organism>
<accession>A0A8H3YFR4</accession>
<name>A0A8H3YFR4_9TREE</name>
<proteinExistence type="predicted"/>
<dbReference type="EMBL" id="BLZA01000024">
    <property type="protein sequence ID" value="GHJ88000.1"/>
    <property type="molecule type" value="Genomic_DNA"/>
</dbReference>